<gene>
    <name evidence="1" type="ORF">TrLO_g116</name>
</gene>
<evidence type="ECO:0000313" key="2">
    <source>
        <dbReference type="Proteomes" id="UP001165122"/>
    </source>
</evidence>
<comment type="caution">
    <text evidence="1">The sequence shown here is derived from an EMBL/GenBank/DDBJ whole genome shotgun (WGS) entry which is preliminary data.</text>
</comment>
<reference evidence="2" key="1">
    <citation type="journal article" date="2023" name="Commun. Biol.">
        <title>Genome analysis of Parmales, the sister group of diatoms, reveals the evolutionary specialization of diatoms from phago-mixotrophs to photoautotrophs.</title>
        <authorList>
            <person name="Ban H."/>
            <person name="Sato S."/>
            <person name="Yoshikawa S."/>
            <person name="Yamada K."/>
            <person name="Nakamura Y."/>
            <person name="Ichinomiya M."/>
            <person name="Sato N."/>
            <person name="Blanc-Mathieu R."/>
            <person name="Endo H."/>
            <person name="Kuwata A."/>
            <person name="Ogata H."/>
        </authorList>
    </citation>
    <scope>NUCLEOTIDE SEQUENCE [LARGE SCALE GENOMIC DNA]</scope>
    <source>
        <strain evidence="2">NIES 3700</strain>
    </source>
</reference>
<accession>A0A9W7CEB2</accession>
<dbReference type="AlphaFoldDB" id="A0A9W7CEB2"/>
<dbReference type="OrthoDB" id="190072at2759"/>
<evidence type="ECO:0008006" key="3">
    <source>
        <dbReference type="Google" id="ProtNLM"/>
    </source>
</evidence>
<proteinExistence type="predicted"/>
<keyword evidence="2" id="KW-1185">Reference proteome</keyword>
<dbReference type="Proteomes" id="UP001165122">
    <property type="component" value="Unassembled WGS sequence"/>
</dbReference>
<name>A0A9W7CEB2_9STRA</name>
<organism evidence="1 2">
    <name type="scientific">Triparma laevis f. longispina</name>
    <dbReference type="NCBI Taxonomy" id="1714387"/>
    <lineage>
        <taxon>Eukaryota</taxon>
        <taxon>Sar</taxon>
        <taxon>Stramenopiles</taxon>
        <taxon>Ochrophyta</taxon>
        <taxon>Bolidophyceae</taxon>
        <taxon>Parmales</taxon>
        <taxon>Triparmaceae</taxon>
        <taxon>Triparma</taxon>
    </lineage>
</organism>
<sequence length="256" mass="28197">MSHNKPLRMLGFCGIDDSIDPDLLLSVSRSYSFVEWGVLFRPDQEGEPRYATTAYVNDKLYPAFKSSNGAMRLAAHLCGERVNEVLRGDDGFLKTLSALGFARVQINATAVNGVDTSDLRSASNTLRFVILANPQLEFILQRSEETSPLWSPFDAKPEKNISMLFDESKGTGVLPATYTPPPATYPVGYAGGIGPKNVTSVLESVLKISTNSDFWIDMESSLRSKVDGVDSFDINKCQSVIRSVCQEVKLFKFCSE</sequence>
<evidence type="ECO:0000313" key="1">
    <source>
        <dbReference type="EMBL" id="GMI04566.1"/>
    </source>
</evidence>
<dbReference type="EMBL" id="BRXW01000075">
    <property type="protein sequence ID" value="GMI04566.1"/>
    <property type="molecule type" value="Genomic_DNA"/>
</dbReference>
<protein>
    <recommendedName>
        <fullName evidence="3">Phosphoribosylanthranilate isomerase</fullName>
    </recommendedName>
</protein>